<dbReference type="Proteomes" id="UP000053707">
    <property type="component" value="Unassembled WGS sequence"/>
</dbReference>
<comment type="caution">
    <text evidence="1">The sequence shown here is derived from an EMBL/GenBank/DDBJ whole genome shotgun (WGS) entry which is preliminary data.</text>
</comment>
<organism evidence="1 2">
    <name type="scientific">Mycobacterium lehmannii</name>
    <dbReference type="NCBI Taxonomy" id="2048550"/>
    <lineage>
        <taxon>Bacteria</taxon>
        <taxon>Bacillati</taxon>
        <taxon>Actinomycetota</taxon>
        <taxon>Actinomycetes</taxon>
        <taxon>Mycobacteriales</taxon>
        <taxon>Mycobacteriaceae</taxon>
        <taxon>Mycobacterium</taxon>
    </lineage>
</organism>
<dbReference type="RefSeq" id="WP_064397754.1">
    <property type="nucleotide sequence ID" value="NZ_LQIR01000027.1"/>
</dbReference>
<reference evidence="1 2" key="1">
    <citation type="submission" date="2016-01" db="EMBL/GenBank/DDBJ databases">
        <authorList>
            <consortium name="TB Trials Study Group"/>
            <person name="Sutton G."/>
            <person name="Brinkac L."/>
            <person name="Sanka R."/>
            <person name="Adams M."/>
            <person name="Lau E.L."/>
            <person name="Macaden R."/>
            <person name="Grewal H.M.S."/>
        </authorList>
    </citation>
    <scope>NUCLEOTIDE SEQUENCE [LARGE SCALE GENOMIC DNA]</scope>
    <source>
        <strain evidence="1 2">IS-1744</strain>
    </source>
</reference>
<sequence>MTLPRDCHVAYADDPHTPIGVVTGHPSPGLVEVTFYGGGMDYDIMLARHLVPVSEWRLLPRPGRLTPYQRQAIAACPWCDTLGLVDGQDGEPVFCDHRAVDAATHMQRTN</sequence>
<evidence type="ECO:0000313" key="2">
    <source>
        <dbReference type="Proteomes" id="UP000053707"/>
    </source>
</evidence>
<gene>
    <name evidence="1" type="ORF">AU192_04105</name>
</gene>
<evidence type="ECO:0000313" key="1">
    <source>
        <dbReference type="EMBL" id="KUI13596.1"/>
    </source>
</evidence>
<dbReference type="AlphaFoldDB" id="A0A117JJ49"/>
<keyword evidence="2" id="KW-1185">Reference proteome</keyword>
<dbReference type="EMBL" id="LQIR01000027">
    <property type="protein sequence ID" value="KUI13596.1"/>
    <property type="molecule type" value="Genomic_DNA"/>
</dbReference>
<accession>A0A117JJ49</accession>
<proteinExistence type="predicted"/>
<protein>
    <submittedName>
        <fullName evidence="1">Uncharacterized protein</fullName>
    </submittedName>
</protein>
<name>A0A117JJ49_9MYCO</name>